<feature type="compositionally biased region" description="Basic and acidic residues" evidence="1">
    <location>
        <begin position="397"/>
        <end position="415"/>
    </location>
</feature>
<dbReference type="VEuPathDB" id="PlasmoDB:C922_05438"/>
<protein>
    <submittedName>
        <fullName evidence="3">Uncharacterized protein</fullName>
    </submittedName>
</protein>
<keyword evidence="4" id="KW-1185">Reference proteome</keyword>
<feature type="compositionally biased region" description="Basic and acidic residues" evidence="1">
    <location>
        <begin position="275"/>
        <end position="284"/>
    </location>
</feature>
<name>W6ZY27_9APIC</name>
<evidence type="ECO:0000256" key="2">
    <source>
        <dbReference type="SAM" id="Phobius"/>
    </source>
</evidence>
<evidence type="ECO:0000313" key="4">
    <source>
        <dbReference type="Proteomes" id="UP000030640"/>
    </source>
</evidence>
<reference evidence="3 4" key="1">
    <citation type="submission" date="2013-02" db="EMBL/GenBank/DDBJ databases">
        <title>The Genome Sequence of Plasmodium inui San Antonio 1.</title>
        <authorList>
            <consortium name="The Broad Institute Genome Sequencing Platform"/>
            <consortium name="The Broad Institute Genome Sequencing Center for Infectious Disease"/>
            <person name="Neafsey D."/>
            <person name="Cheeseman I."/>
            <person name="Volkman S."/>
            <person name="Adams J."/>
            <person name="Walker B."/>
            <person name="Young S.K."/>
            <person name="Zeng Q."/>
            <person name="Gargeya S."/>
            <person name="Fitzgerald M."/>
            <person name="Haas B."/>
            <person name="Abouelleil A."/>
            <person name="Alvarado L."/>
            <person name="Arachchi H.M."/>
            <person name="Berlin A.M."/>
            <person name="Chapman S.B."/>
            <person name="Dewar J."/>
            <person name="Goldberg J."/>
            <person name="Griggs A."/>
            <person name="Gujja S."/>
            <person name="Hansen M."/>
            <person name="Howarth C."/>
            <person name="Imamovic A."/>
            <person name="Larimer J."/>
            <person name="McCowan C."/>
            <person name="Murphy C."/>
            <person name="Neiman D."/>
            <person name="Pearson M."/>
            <person name="Priest M."/>
            <person name="Roberts A."/>
            <person name="Saif S."/>
            <person name="Shea T."/>
            <person name="Sisk P."/>
            <person name="Sykes S."/>
            <person name="Wortman J."/>
            <person name="Nusbaum C."/>
            <person name="Birren B."/>
        </authorList>
    </citation>
    <scope>NUCLEOTIDE SEQUENCE [LARGE SCALE GENOMIC DNA]</scope>
    <source>
        <strain evidence="3 4">San Antonio 1</strain>
    </source>
</reference>
<gene>
    <name evidence="3" type="ORF">C922_05438</name>
</gene>
<keyword evidence="2" id="KW-0812">Transmembrane</keyword>
<accession>W6ZY27</accession>
<evidence type="ECO:0000256" key="1">
    <source>
        <dbReference type="SAM" id="MobiDB-lite"/>
    </source>
</evidence>
<proteinExistence type="predicted"/>
<dbReference type="EMBL" id="KI965531">
    <property type="protein sequence ID" value="EUD64185.1"/>
    <property type="molecule type" value="Genomic_DNA"/>
</dbReference>
<sequence length="516" mass="56073">MTNALNVGWSLDDWGKPHPSWGYPNTTSGKCTKGNRVPYCYPSLPKKGNSRWEGLDEWLNRVLIESKSNLWGSQFNPSISSGLKDNDKKELTWGQLMDKLIEKIQANQLGTTPDQHKNRIWTGGEWYTVLNGNTISDGGWPDTEGGKNLLIVIVCIFTGLIDSVSEIKSKYPGREDLCSSVDNGLLNTRNKWKSWFGTSGPSPGTVTSECQKGNIAKKCEDAAMSLILTVYTGMSLLCPECGPYYIDRWVTDPHSENPVSNWYYCGVEDNKLQCDKKGRKDEGSRNLWMSPRKELGSKCPPHCTKHLGASISGESQTTKLKEEAKPPKGFPESRQQSQAQKEGTPLKDPPGPGDLGRANRVSAVSTTHAGNSYTSRMSDNQARSPSTPNNAQLTQKGEQHSGKPQVEGKKPEETPKQSFSPLGGGSDQAVTEVSAVPGTETKSGQEGAGLYSIIGGILGVLFLGLAGAYGVFRIWGPRRKRGKKKRALRGGDTMSYGFHGGSGGDGINISVLPFPA</sequence>
<evidence type="ECO:0000313" key="3">
    <source>
        <dbReference type="EMBL" id="EUD64185.1"/>
    </source>
</evidence>
<feature type="region of interest" description="Disordered" evidence="1">
    <location>
        <begin position="275"/>
        <end position="430"/>
    </location>
</feature>
<dbReference type="AlphaFoldDB" id="W6ZY27"/>
<dbReference type="GeneID" id="20040712"/>
<keyword evidence="2" id="KW-1133">Transmembrane helix</keyword>
<feature type="compositionally biased region" description="Polar residues" evidence="1">
    <location>
        <begin position="362"/>
        <end position="396"/>
    </location>
</feature>
<dbReference type="RefSeq" id="XP_008819231.1">
    <property type="nucleotide sequence ID" value="XM_008821009.1"/>
</dbReference>
<keyword evidence="2" id="KW-0472">Membrane</keyword>
<dbReference type="Proteomes" id="UP000030640">
    <property type="component" value="Unassembled WGS sequence"/>
</dbReference>
<organism evidence="3 4">
    <name type="scientific">Plasmodium inui San Antonio 1</name>
    <dbReference type="NCBI Taxonomy" id="1237626"/>
    <lineage>
        <taxon>Eukaryota</taxon>
        <taxon>Sar</taxon>
        <taxon>Alveolata</taxon>
        <taxon>Apicomplexa</taxon>
        <taxon>Aconoidasida</taxon>
        <taxon>Haemosporida</taxon>
        <taxon>Plasmodiidae</taxon>
        <taxon>Plasmodium</taxon>
        <taxon>Plasmodium (Plasmodium)</taxon>
    </lineage>
</organism>
<feature type="transmembrane region" description="Helical" evidence="2">
    <location>
        <begin position="450"/>
        <end position="476"/>
    </location>
</feature>